<dbReference type="GO" id="GO:0003676">
    <property type="term" value="F:nucleic acid binding"/>
    <property type="evidence" value="ECO:0007669"/>
    <property type="project" value="InterPro"/>
</dbReference>
<evidence type="ECO:0000313" key="1">
    <source>
        <dbReference type="EMBL" id="GBP26397.1"/>
    </source>
</evidence>
<protein>
    <submittedName>
        <fullName evidence="1">Uncharacterized protein</fullName>
    </submittedName>
</protein>
<dbReference type="OrthoDB" id="6624020at2759"/>
<reference evidence="1 2" key="1">
    <citation type="journal article" date="2019" name="Commun. Biol.">
        <title>The bagworm genome reveals a unique fibroin gene that provides high tensile strength.</title>
        <authorList>
            <person name="Kono N."/>
            <person name="Nakamura H."/>
            <person name="Ohtoshi R."/>
            <person name="Tomita M."/>
            <person name="Numata K."/>
            <person name="Arakawa K."/>
        </authorList>
    </citation>
    <scope>NUCLEOTIDE SEQUENCE [LARGE SCALE GENOMIC DNA]</scope>
</reference>
<dbReference type="AlphaFoldDB" id="A0A4C1UJW9"/>
<dbReference type="Proteomes" id="UP000299102">
    <property type="component" value="Unassembled WGS sequence"/>
</dbReference>
<dbReference type="SUPFAM" id="SSF53098">
    <property type="entry name" value="Ribonuclease H-like"/>
    <property type="match status" value="1"/>
</dbReference>
<sequence length="263" mass="29803">MSLDTRGLLNAWWSAIKNQLPAPKSPINLYDMVMGYRRDWEVVVRYAGGEFRKEFADDMVLMLSGQSVSALEVETNRALAHVKDWGERNKLSCTLCARSQIGFEGVEDLDLSTMNRLPIGGPHIYTDGRCIEGKVGAALIEWRQRGVRLFWVRAHTGTAGNERADELARYATLKKKMAADYDRFLLSYAKKAIRAASLDEWQQRYAEGSIAQTLTGHGGFAQCLYRFKLKNLPYCVCAPDKVQDILHVLENVQSSRKNVQRPR</sequence>
<dbReference type="EMBL" id="BGZK01000180">
    <property type="protein sequence ID" value="GBP26397.1"/>
    <property type="molecule type" value="Genomic_DNA"/>
</dbReference>
<dbReference type="STRING" id="151549.A0A4C1UJW9"/>
<dbReference type="Gene3D" id="3.30.420.10">
    <property type="entry name" value="Ribonuclease H-like superfamily/Ribonuclease H"/>
    <property type="match status" value="1"/>
</dbReference>
<keyword evidence="2" id="KW-1185">Reference proteome</keyword>
<organism evidence="1 2">
    <name type="scientific">Eumeta variegata</name>
    <name type="common">Bagworm moth</name>
    <name type="synonym">Eumeta japonica</name>
    <dbReference type="NCBI Taxonomy" id="151549"/>
    <lineage>
        <taxon>Eukaryota</taxon>
        <taxon>Metazoa</taxon>
        <taxon>Ecdysozoa</taxon>
        <taxon>Arthropoda</taxon>
        <taxon>Hexapoda</taxon>
        <taxon>Insecta</taxon>
        <taxon>Pterygota</taxon>
        <taxon>Neoptera</taxon>
        <taxon>Endopterygota</taxon>
        <taxon>Lepidoptera</taxon>
        <taxon>Glossata</taxon>
        <taxon>Ditrysia</taxon>
        <taxon>Tineoidea</taxon>
        <taxon>Psychidae</taxon>
        <taxon>Oiketicinae</taxon>
        <taxon>Eumeta</taxon>
    </lineage>
</organism>
<proteinExistence type="predicted"/>
<accession>A0A4C1UJW9</accession>
<gene>
    <name evidence="1" type="ORF">EVAR_75529_1</name>
</gene>
<evidence type="ECO:0000313" key="2">
    <source>
        <dbReference type="Proteomes" id="UP000299102"/>
    </source>
</evidence>
<dbReference type="InterPro" id="IPR036397">
    <property type="entry name" value="RNaseH_sf"/>
</dbReference>
<dbReference type="InterPro" id="IPR012337">
    <property type="entry name" value="RNaseH-like_sf"/>
</dbReference>
<name>A0A4C1UJW9_EUMVA</name>
<comment type="caution">
    <text evidence="1">The sequence shown here is derived from an EMBL/GenBank/DDBJ whole genome shotgun (WGS) entry which is preliminary data.</text>
</comment>